<name>A0A923LG27_9FIRM</name>
<dbReference type="GO" id="GO:0016787">
    <property type="term" value="F:hydrolase activity"/>
    <property type="evidence" value="ECO:0007669"/>
    <property type="project" value="UniProtKB-KW"/>
</dbReference>
<feature type="domain" description="Choloylglycine hydrolase/NAAA C-terminal" evidence="3">
    <location>
        <begin position="22"/>
        <end position="345"/>
    </location>
</feature>
<evidence type="ECO:0000259" key="3">
    <source>
        <dbReference type="Pfam" id="PF02275"/>
    </source>
</evidence>
<evidence type="ECO:0000256" key="1">
    <source>
        <dbReference type="ARBA" id="ARBA00006625"/>
    </source>
</evidence>
<evidence type="ECO:0000313" key="4">
    <source>
        <dbReference type="EMBL" id="MBC5687471.1"/>
    </source>
</evidence>
<sequence length="370" mass="42697">MIEGQNRKIPEKPERTEFETGCSAIAWKTEDGKHLWGRNYDFNKIAQGSRLTYLPEKTRFCTCEEKDGELKENAVQESRHAVLGVGTLLLKDSPVLYEGINEKGLMGGQLYYREFAHFEREYKKGKIPLQPVFAVMYFLAECASIEDVIQHIETKVALIGERILGALPNVHWIFTDKSGKTVIIEPDRDGIKIYRNTMGILTNSPGYEWHRTNLLNYSQIEEKDRETLYINGEEIKQCFSGTGALGMPGDWSSVSRFVRLAFLKEYYVKGSTEEEGVTNLFHILQHVAFPLGLIEVGDPVEVTPYDTKTTPYDYTVYTAVMCAESLRYYWISHKNMRVQYVDMEELIKENKIQQFELGEEIDFLCRNKKE</sequence>
<dbReference type="InterPro" id="IPR052193">
    <property type="entry name" value="Peptidase_C59"/>
</dbReference>
<keyword evidence="2 4" id="KW-0378">Hydrolase</keyword>
<evidence type="ECO:0000256" key="2">
    <source>
        <dbReference type="ARBA" id="ARBA00022801"/>
    </source>
</evidence>
<dbReference type="PANTHER" id="PTHR35527:SF2">
    <property type="entry name" value="HYDROLASE"/>
    <property type="match status" value="1"/>
</dbReference>
<dbReference type="RefSeq" id="WP_186874160.1">
    <property type="nucleotide sequence ID" value="NZ_JACOPF010000001.1"/>
</dbReference>
<proteinExistence type="inferred from homology"/>
<dbReference type="PANTHER" id="PTHR35527">
    <property type="entry name" value="CHOLOYLGLYCINE HYDROLASE"/>
    <property type="match status" value="1"/>
</dbReference>
<dbReference type="AlphaFoldDB" id="A0A923LG27"/>
<reference evidence="4" key="1">
    <citation type="submission" date="2020-08" db="EMBL/GenBank/DDBJ databases">
        <title>Genome public.</title>
        <authorList>
            <person name="Liu C."/>
            <person name="Sun Q."/>
        </authorList>
    </citation>
    <scope>NUCLEOTIDE SEQUENCE</scope>
    <source>
        <strain evidence="4">NSJ-55</strain>
    </source>
</reference>
<dbReference type="InterPro" id="IPR029055">
    <property type="entry name" value="Ntn_hydrolases_N"/>
</dbReference>
<comment type="similarity">
    <text evidence="1">Belongs to the peptidase C59 family.</text>
</comment>
<dbReference type="InterPro" id="IPR029132">
    <property type="entry name" value="CBAH/NAAA_C"/>
</dbReference>
<organism evidence="4 5">
    <name type="scientific">Mediterraneibacter hominis</name>
    <dbReference type="NCBI Taxonomy" id="2763054"/>
    <lineage>
        <taxon>Bacteria</taxon>
        <taxon>Bacillati</taxon>
        <taxon>Bacillota</taxon>
        <taxon>Clostridia</taxon>
        <taxon>Lachnospirales</taxon>
        <taxon>Lachnospiraceae</taxon>
        <taxon>Mediterraneibacter</taxon>
    </lineage>
</organism>
<evidence type="ECO:0000313" key="5">
    <source>
        <dbReference type="Proteomes" id="UP000652477"/>
    </source>
</evidence>
<accession>A0A923LG27</accession>
<dbReference type="SUPFAM" id="SSF56235">
    <property type="entry name" value="N-terminal nucleophile aminohydrolases (Ntn hydrolases)"/>
    <property type="match status" value="1"/>
</dbReference>
<gene>
    <name evidence="4" type="ORF">H8S37_00780</name>
</gene>
<keyword evidence="5" id="KW-1185">Reference proteome</keyword>
<dbReference type="EMBL" id="JACOPF010000001">
    <property type="protein sequence ID" value="MBC5687471.1"/>
    <property type="molecule type" value="Genomic_DNA"/>
</dbReference>
<comment type="caution">
    <text evidence="4">The sequence shown here is derived from an EMBL/GenBank/DDBJ whole genome shotgun (WGS) entry which is preliminary data.</text>
</comment>
<protein>
    <submittedName>
        <fullName evidence="4">Linear amide C-N hydrolase</fullName>
    </submittedName>
</protein>
<dbReference type="Gene3D" id="3.60.60.10">
    <property type="entry name" value="Penicillin V Acylase, Chain A"/>
    <property type="match status" value="1"/>
</dbReference>
<dbReference type="Pfam" id="PF02275">
    <property type="entry name" value="CBAH"/>
    <property type="match status" value="1"/>
</dbReference>
<dbReference type="Proteomes" id="UP000652477">
    <property type="component" value="Unassembled WGS sequence"/>
</dbReference>